<comment type="caution">
    <text evidence="4">The sequence shown here is derived from an EMBL/GenBank/DDBJ whole genome shotgun (WGS) entry which is preliminary data.</text>
</comment>
<dbReference type="Proteomes" id="UP000281431">
    <property type="component" value="Unassembled WGS sequence"/>
</dbReference>
<dbReference type="Pfam" id="PF07484">
    <property type="entry name" value="Collar"/>
    <property type="match status" value="1"/>
</dbReference>
<name>A0A3N6N9Q9_NATCH</name>
<proteinExistence type="predicted"/>
<evidence type="ECO:0000259" key="2">
    <source>
        <dbReference type="Pfam" id="PF07484"/>
    </source>
</evidence>
<feature type="compositionally biased region" description="Polar residues" evidence="1">
    <location>
        <begin position="225"/>
        <end position="243"/>
    </location>
</feature>
<keyword evidence="5" id="KW-1185">Reference proteome</keyword>
<dbReference type="InterPro" id="IPR011083">
    <property type="entry name" value="Phage_tail_collar_dom"/>
</dbReference>
<evidence type="ECO:0000259" key="3">
    <source>
        <dbReference type="Pfam" id="PF21880"/>
    </source>
</evidence>
<organism evidence="4 5">
    <name type="scientific">Natrarchaeobius chitinivorans</name>
    <dbReference type="NCBI Taxonomy" id="1679083"/>
    <lineage>
        <taxon>Archaea</taxon>
        <taxon>Methanobacteriati</taxon>
        <taxon>Methanobacteriota</taxon>
        <taxon>Stenosarchaea group</taxon>
        <taxon>Halobacteria</taxon>
        <taxon>Halobacteriales</taxon>
        <taxon>Natrialbaceae</taxon>
        <taxon>Natrarchaeobius</taxon>
    </lineage>
</organism>
<dbReference type="Gene3D" id="3.90.1340.10">
    <property type="entry name" value="Phage tail collar domain"/>
    <property type="match status" value="1"/>
</dbReference>
<protein>
    <submittedName>
        <fullName evidence="4">Uncharacterized protein</fullName>
    </submittedName>
</protein>
<evidence type="ECO:0000256" key="1">
    <source>
        <dbReference type="SAM" id="MobiDB-lite"/>
    </source>
</evidence>
<sequence>MSMEELRPAPSLQTLDDLVETTFTADGDGDVEFRLIELDTSRDVIDDWEQFTLVFDGPEGTSLDGKMYRLIGEDGEWFDLSLSPTPSGSSDPTDVYYEAPVSREVSGRLATDESGDSPEAENAAVDASQLSVEEYIGGISMFAGTFAPKDFMLCDGRQLQVANYQALFSILGTTYGGNGQTMFQLPDLTGRTPIGAGHGTGRTHRELGETGGEEQVTLTTNELPTHNHGAQSTLPVSRSQGNTGAPGGNHLARSEDVEIYADSAGADMSVEMTIWDTGRGMAHDNMSPYLAINYVIAVQGYYPQRP</sequence>
<dbReference type="InterPro" id="IPR054209">
    <property type="entry name" value="DUF6916"/>
</dbReference>
<dbReference type="SUPFAM" id="SSF88874">
    <property type="entry name" value="Receptor-binding domain of short tail fibre protein gp12"/>
    <property type="match status" value="1"/>
</dbReference>
<feature type="domain" description="DUF6916" evidence="3">
    <location>
        <begin position="11"/>
        <end position="99"/>
    </location>
</feature>
<gene>
    <name evidence="4" type="ORF">EA472_21795</name>
</gene>
<evidence type="ECO:0000313" key="4">
    <source>
        <dbReference type="EMBL" id="RQG95292.1"/>
    </source>
</evidence>
<accession>A0A3N6N9Q9</accession>
<reference evidence="4 5" key="1">
    <citation type="submission" date="2018-10" db="EMBL/GenBank/DDBJ databases">
        <title>Natrarchaeobius chitinivorans gen. nov., sp. nov., and Natrarchaeobius haloalkaliphilus sp. nov., alkaliphilic, chitin-utilizing haloarchaea from hypersaline alkaline lakes.</title>
        <authorList>
            <person name="Sorokin D.Y."/>
            <person name="Elcheninov A.G."/>
            <person name="Kostrikina N.A."/>
            <person name="Bale N.J."/>
            <person name="Sinninghe Damste J.S."/>
            <person name="Khijniak T.V."/>
            <person name="Kublanov I.V."/>
            <person name="Toshchakov S.V."/>
        </authorList>
    </citation>
    <scope>NUCLEOTIDE SEQUENCE [LARGE SCALE GENOMIC DNA]</scope>
    <source>
        <strain evidence="4 5">AArcht7</strain>
    </source>
</reference>
<dbReference type="AlphaFoldDB" id="A0A3N6N9Q9"/>
<feature type="region of interest" description="Disordered" evidence="1">
    <location>
        <begin position="191"/>
        <end position="213"/>
    </location>
</feature>
<dbReference type="Pfam" id="PF21880">
    <property type="entry name" value="DUF6916"/>
    <property type="match status" value="1"/>
</dbReference>
<dbReference type="InterPro" id="IPR037053">
    <property type="entry name" value="Phage_tail_collar_dom_sf"/>
</dbReference>
<evidence type="ECO:0000313" key="5">
    <source>
        <dbReference type="Proteomes" id="UP000281431"/>
    </source>
</evidence>
<feature type="region of interest" description="Disordered" evidence="1">
    <location>
        <begin position="225"/>
        <end position="251"/>
    </location>
</feature>
<feature type="domain" description="Phage tail collar" evidence="2">
    <location>
        <begin position="137"/>
        <end position="193"/>
    </location>
</feature>
<dbReference type="EMBL" id="REFZ01000035">
    <property type="protein sequence ID" value="RQG95292.1"/>
    <property type="molecule type" value="Genomic_DNA"/>
</dbReference>